<evidence type="ECO:0000313" key="6">
    <source>
        <dbReference type="Proteomes" id="UP000253918"/>
    </source>
</evidence>
<organism evidence="5 6">
    <name type="scientific">Sphingomonas aracearum</name>
    <dbReference type="NCBI Taxonomy" id="2283317"/>
    <lineage>
        <taxon>Bacteria</taxon>
        <taxon>Pseudomonadati</taxon>
        <taxon>Pseudomonadota</taxon>
        <taxon>Alphaproteobacteria</taxon>
        <taxon>Sphingomonadales</taxon>
        <taxon>Sphingomonadaceae</taxon>
        <taxon>Sphingomonas</taxon>
    </lineage>
</organism>
<dbReference type="SUPFAM" id="SSF53850">
    <property type="entry name" value="Periplasmic binding protein-like II"/>
    <property type="match status" value="1"/>
</dbReference>
<gene>
    <name evidence="5" type="ORF">DVW87_10360</name>
</gene>
<evidence type="ECO:0000256" key="1">
    <source>
        <dbReference type="ARBA" id="ARBA00009437"/>
    </source>
</evidence>
<dbReference type="Gene3D" id="3.40.190.290">
    <property type="match status" value="1"/>
</dbReference>
<dbReference type="PANTHER" id="PTHR30126">
    <property type="entry name" value="HTH-TYPE TRANSCRIPTIONAL REGULATOR"/>
    <property type="match status" value="1"/>
</dbReference>
<dbReference type="AlphaFoldDB" id="A0A369VWW9"/>
<dbReference type="GO" id="GO:0006355">
    <property type="term" value="P:regulation of DNA-templated transcription"/>
    <property type="evidence" value="ECO:0007669"/>
    <property type="project" value="TreeGrafter"/>
</dbReference>
<dbReference type="Pfam" id="PF03466">
    <property type="entry name" value="LysR_substrate"/>
    <property type="match status" value="1"/>
</dbReference>
<comment type="similarity">
    <text evidence="1">Belongs to the LysR transcriptional regulatory family.</text>
</comment>
<keyword evidence="6" id="KW-1185">Reference proteome</keyword>
<feature type="domain" description="LysR substrate-binding" evidence="4">
    <location>
        <begin position="7"/>
        <end position="196"/>
    </location>
</feature>
<dbReference type="InterPro" id="IPR005119">
    <property type="entry name" value="LysR_subst-bd"/>
</dbReference>
<reference evidence="5 6" key="1">
    <citation type="submission" date="2018-07" db="EMBL/GenBank/DDBJ databases">
        <title>a novel species of Sphingomonas isolated from the rhizosphere soil of Araceae plant.</title>
        <authorList>
            <person name="Zhiyong W."/>
            <person name="Qinglan Z."/>
            <person name="Zhiwei F."/>
            <person name="Ding X."/>
            <person name="Gejiao W."/>
            <person name="Shixue Z."/>
        </authorList>
    </citation>
    <scope>NUCLEOTIDE SEQUENCE [LARGE SCALE GENOMIC DNA]</scope>
    <source>
        <strain evidence="5 6">WZY 27</strain>
    </source>
</reference>
<name>A0A369VWW9_9SPHN</name>
<sequence>MALSRSLLLPTALADLLVDAPNIQVDVVEGSYLELVELLRSGRIDVMVGALRDSPARDLHQQPLFADKLTIIGRADHPLAGGVAGFEQLADYPWIVARRASGLLERWQSMFDDAGKARPQAPIQCGSVALIRGMLVRSDFLTLLSPDQVAAEIHAGTLTCIRSVVPDTERLIGAITRRDWYPTALQEQFMAALRASTASLGS</sequence>
<evidence type="ECO:0000256" key="3">
    <source>
        <dbReference type="ARBA" id="ARBA00023163"/>
    </source>
</evidence>
<dbReference type="Proteomes" id="UP000253918">
    <property type="component" value="Unassembled WGS sequence"/>
</dbReference>
<dbReference type="PANTHER" id="PTHR30126:SF98">
    <property type="entry name" value="HTH-TYPE TRANSCRIPTIONAL ACTIVATOR BAUR"/>
    <property type="match status" value="1"/>
</dbReference>
<accession>A0A369VWW9</accession>
<proteinExistence type="inferred from homology"/>
<evidence type="ECO:0000313" key="5">
    <source>
        <dbReference type="EMBL" id="RDE06115.1"/>
    </source>
</evidence>
<keyword evidence="2" id="KW-0805">Transcription regulation</keyword>
<protein>
    <recommendedName>
        <fullName evidence="4">LysR substrate-binding domain-containing protein</fullName>
    </recommendedName>
</protein>
<evidence type="ECO:0000256" key="2">
    <source>
        <dbReference type="ARBA" id="ARBA00023015"/>
    </source>
</evidence>
<dbReference type="GO" id="GO:0000976">
    <property type="term" value="F:transcription cis-regulatory region binding"/>
    <property type="evidence" value="ECO:0007669"/>
    <property type="project" value="TreeGrafter"/>
</dbReference>
<dbReference type="EMBL" id="QQNB01000002">
    <property type="protein sequence ID" value="RDE06115.1"/>
    <property type="molecule type" value="Genomic_DNA"/>
</dbReference>
<keyword evidence="3" id="KW-0804">Transcription</keyword>
<evidence type="ECO:0000259" key="4">
    <source>
        <dbReference type="Pfam" id="PF03466"/>
    </source>
</evidence>
<comment type="caution">
    <text evidence="5">The sequence shown here is derived from an EMBL/GenBank/DDBJ whole genome shotgun (WGS) entry which is preliminary data.</text>
</comment>